<name>Q8S4Y3_EUPLA</name>
<dbReference type="SUPFAM" id="SSF47699">
    <property type="entry name" value="Bifunctional inhibitor/lipid-transfer protein/seed storage 2S albumin"/>
    <property type="match status" value="1"/>
</dbReference>
<keyword evidence="4" id="KW-0446">Lipid-binding</keyword>
<reference evidence="7" key="1">
    <citation type="journal article" date="2002" name="Planta">
        <title>Characterization of germination-specific lipid transfer proteins from Euphorbia lagascae.</title>
        <authorList>
            <person name="Edqvist J."/>
            <person name="Farbos I."/>
        </authorList>
    </citation>
    <scope>NUCLEOTIDE SEQUENCE</scope>
</reference>
<evidence type="ECO:0000313" key="7">
    <source>
        <dbReference type="EMBL" id="AAM00272.1"/>
    </source>
</evidence>
<comment type="function">
    <text evidence="4">Plant non-specific lipid-transfer proteins transfer phospholipids as well as galactolipids across membranes. May play a role in wax or cutin deposition in the cell walls of expanding epidermal cells and certain secretory tissues.</text>
</comment>
<dbReference type="InterPro" id="IPR036312">
    <property type="entry name" value="Bifun_inhib/LTP/seed_sf"/>
</dbReference>
<dbReference type="Gene3D" id="1.10.110.10">
    <property type="entry name" value="Plant lipid-transfer and hydrophobic proteins"/>
    <property type="match status" value="1"/>
</dbReference>
<dbReference type="GO" id="GO:0008289">
    <property type="term" value="F:lipid binding"/>
    <property type="evidence" value="ECO:0007669"/>
    <property type="project" value="UniProtKB-KW"/>
</dbReference>
<dbReference type="GO" id="GO:0006869">
    <property type="term" value="P:lipid transport"/>
    <property type="evidence" value="ECO:0007669"/>
    <property type="project" value="InterPro"/>
</dbReference>
<proteinExistence type="evidence at transcript level"/>
<dbReference type="Pfam" id="PF00234">
    <property type="entry name" value="Tryp_alpha_amyl"/>
    <property type="match status" value="1"/>
</dbReference>
<feature type="domain" description="Bifunctional inhibitor/plant lipid transfer protein/seed storage helical" evidence="6">
    <location>
        <begin position="46"/>
        <end position="130"/>
    </location>
</feature>
<dbReference type="PRINTS" id="PR00382">
    <property type="entry name" value="LIPIDTRNSFER"/>
</dbReference>
<feature type="transmembrane region" description="Helical" evidence="5">
    <location>
        <begin position="21"/>
        <end position="41"/>
    </location>
</feature>
<keyword evidence="5" id="KW-0812">Transmembrane</keyword>
<keyword evidence="3" id="KW-1015">Disulfide bond</keyword>
<evidence type="ECO:0000256" key="2">
    <source>
        <dbReference type="ARBA" id="ARBA00022448"/>
    </source>
</evidence>
<dbReference type="CDD" id="cd01960">
    <property type="entry name" value="nsLTP1"/>
    <property type="match status" value="1"/>
</dbReference>
<dbReference type="AlphaFoldDB" id="Q8S4Y3"/>
<evidence type="ECO:0000256" key="1">
    <source>
        <dbReference type="ARBA" id="ARBA00009748"/>
    </source>
</evidence>
<sequence length="134" mass="13985">MKLKTHIHQSHITRNIIYNMAGIKVAVLVVALMVVASGMYANAITCGQVSSSLAPCVNFLKSGGAPSPQCCNGLGGMVNQAKSTADKQAACNCLKTAAKNMPGLNPANAESLPSKCKVNIPYKISFSTNCNSIK</sequence>
<accession>Q8S4Y3</accession>
<keyword evidence="5" id="KW-1133">Transmembrane helix</keyword>
<dbReference type="PROSITE" id="PS00597">
    <property type="entry name" value="PLANT_LTP"/>
    <property type="match status" value="1"/>
</dbReference>
<evidence type="ECO:0000259" key="6">
    <source>
        <dbReference type="SMART" id="SM00499"/>
    </source>
</evidence>
<evidence type="ECO:0000256" key="4">
    <source>
        <dbReference type="RuleBase" id="RU000628"/>
    </source>
</evidence>
<dbReference type="InterPro" id="IPR000528">
    <property type="entry name" value="Plant_nsLTP"/>
</dbReference>
<dbReference type="FunFam" id="1.10.110.10:FF:000002">
    <property type="entry name" value="Non-specific lipid-transfer protein"/>
    <property type="match status" value="1"/>
</dbReference>
<dbReference type="EMBL" id="AF363505">
    <property type="protein sequence ID" value="AAM00272.1"/>
    <property type="molecule type" value="mRNA"/>
</dbReference>
<comment type="similarity">
    <text evidence="1 4">Belongs to the plant LTP family.</text>
</comment>
<dbReference type="InterPro" id="IPR016140">
    <property type="entry name" value="Bifunc_inhib/LTP/seed_store"/>
</dbReference>
<dbReference type="SMART" id="SM00499">
    <property type="entry name" value="AAI"/>
    <property type="match status" value="1"/>
</dbReference>
<keyword evidence="5" id="KW-0472">Membrane</keyword>
<evidence type="ECO:0000256" key="3">
    <source>
        <dbReference type="ARBA" id="ARBA00023157"/>
    </source>
</evidence>
<organism evidence="7">
    <name type="scientific">Euphorbia lagascae</name>
    <dbReference type="NCBI Taxonomy" id="54672"/>
    <lineage>
        <taxon>Eukaryota</taxon>
        <taxon>Viridiplantae</taxon>
        <taxon>Streptophyta</taxon>
        <taxon>Embryophyta</taxon>
        <taxon>Tracheophyta</taxon>
        <taxon>Spermatophyta</taxon>
        <taxon>Magnoliopsida</taxon>
        <taxon>eudicotyledons</taxon>
        <taxon>Gunneridae</taxon>
        <taxon>Pentapetalae</taxon>
        <taxon>rosids</taxon>
        <taxon>fabids</taxon>
        <taxon>Malpighiales</taxon>
        <taxon>Euphorbiaceae</taxon>
        <taxon>Euphorbioideae</taxon>
        <taxon>Euphorbieae</taxon>
        <taxon>Euphorbia</taxon>
        <taxon>Euphorbia subgen. Esula</taxon>
        <taxon>Euphorbia sect. Lagascae</taxon>
    </lineage>
</organism>
<evidence type="ECO:0000256" key="5">
    <source>
        <dbReference type="SAM" id="Phobius"/>
    </source>
</evidence>
<keyword evidence="2 4" id="KW-0813">Transport</keyword>
<protein>
    <recommendedName>
        <fullName evidence="4">Non-specific lipid-transfer protein</fullName>
    </recommendedName>
</protein>
<dbReference type="PANTHER" id="PTHR33076">
    <property type="entry name" value="NON-SPECIFIC LIPID-TRANSFER PROTEIN 2-RELATED"/>
    <property type="match status" value="1"/>
</dbReference>